<sequence>MTDLNGKTALVTGSVQGIGLAIAKALAGAGARIAVNGLASPEQAEAACAELRAAGAPEAKFFDADLSDPDRIAAMMQRVADWGGADILVNNAGIQHTAPIATMPRAKWEAILAINLSAAFYTMQAALPAMAQKGYGRVVNIASVHGLVASKDKAPYVAAKFGLVGMSRVAALEYAAAGTKAQGGVTVNCICPGWTETAIIQPQIDARAAALGGDRDAGIAELLSEKQPSLRTSDPSEIGALALWLCAPIAHNVTGTAIPVDGGWTAQ</sequence>
<dbReference type="NCBIfam" id="NF009093">
    <property type="entry name" value="PRK12429.1"/>
    <property type="match status" value="1"/>
</dbReference>
<dbReference type="Gene3D" id="3.40.50.720">
    <property type="entry name" value="NAD(P)-binding Rossmann-like Domain"/>
    <property type="match status" value="1"/>
</dbReference>
<feature type="domain" description="Ketoreductase" evidence="3">
    <location>
        <begin position="7"/>
        <end position="197"/>
    </location>
</feature>
<dbReference type="RefSeq" id="WP_377831791.1">
    <property type="nucleotide sequence ID" value="NZ_JBHRSK010000004.1"/>
</dbReference>
<dbReference type="PANTHER" id="PTHR42879">
    <property type="entry name" value="3-OXOACYL-(ACYL-CARRIER-PROTEIN) REDUCTASE"/>
    <property type="match status" value="1"/>
</dbReference>
<dbReference type="InterPro" id="IPR036291">
    <property type="entry name" value="NAD(P)-bd_dom_sf"/>
</dbReference>
<proteinExistence type="inferred from homology"/>
<gene>
    <name evidence="4" type="ORF">ACFOES_03520</name>
</gene>
<dbReference type="PANTHER" id="PTHR42879:SF2">
    <property type="entry name" value="3-OXOACYL-[ACYL-CARRIER-PROTEIN] REDUCTASE FABG"/>
    <property type="match status" value="1"/>
</dbReference>
<dbReference type="SUPFAM" id="SSF51735">
    <property type="entry name" value="NAD(P)-binding Rossmann-fold domains"/>
    <property type="match status" value="1"/>
</dbReference>
<keyword evidence="4" id="KW-0560">Oxidoreductase</keyword>
<dbReference type="EMBL" id="JBHRSK010000004">
    <property type="protein sequence ID" value="MFC2967151.1"/>
    <property type="molecule type" value="Genomic_DNA"/>
</dbReference>
<dbReference type="InterPro" id="IPR050259">
    <property type="entry name" value="SDR"/>
</dbReference>
<evidence type="ECO:0000313" key="4">
    <source>
        <dbReference type="EMBL" id="MFC2967151.1"/>
    </source>
</evidence>
<dbReference type="GO" id="GO:0003858">
    <property type="term" value="F:3-hydroxybutyrate dehydrogenase activity"/>
    <property type="evidence" value="ECO:0007669"/>
    <property type="project" value="UniProtKB-EC"/>
</dbReference>
<comment type="similarity">
    <text evidence="1 2">Belongs to the short-chain dehydrogenases/reductases (SDR) family.</text>
</comment>
<dbReference type="Proteomes" id="UP001595443">
    <property type="component" value="Unassembled WGS sequence"/>
</dbReference>
<evidence type="ECO:0000259" key="3">
    <source>
        <dbReference type="SMART" id="SM00822"/>
    </source>
</evidence>
<organism evidence="4 5">
    <name type="scientific">Acidimangrovimonas pyrenivorans</name>
    <dbReference type="NCBI Taxonomy" id="2030798"/>
    <lineage>
        <taxon>Bacteria</taxon>
        <taxon>Pseudomonadati</taxon>
        <taxon>Pseudomonadota</taxon>
        <taxon>Alphaproteobacteria</taxon>
        <taxon>Rhodobacterales</taxon>
        <taxon>Paracoccaceae</taxon>
        <taxon>Acidimangrovimonas</taxon>
    </lineage>
</organism>
<dbReference type="PROSITE" id="PS00061">
    <property type="entry name" value="ADH_SHORT"/>
    <property type="match status" value="1"/>
</dbReference>
<reference evidence="5" key="1">
    <citation type="journal article" date="2019" name="Int. J. Syst. Evol. Microbiol.">
        <title>The Global Catalogue of Microorganisms (GCM) 10K type strain sequencing project: providing services to taxonomists for standard genome sequencing and annotation.</title>
        <authorList>
            <consortium name="The Broad Institute Genomics Platform"/>
            <consortium name="The Broad Institute Genome Sequencing Center for Infectious Disease"/>
            <person name="Wu L."/>
            <person name="Ma J."/>
        </authorList>
    </citation>
    <scope>NUCLEOTIDE SEQUENCE [LARGE SCALE GENOMIC DNA]</scope>
    <source>
        <strain evidence="5">KCTC 62192</strain>
    </source>
</reference>
<dbReference type="Pfam" id="PF00106">
    <property type="entry name" value="adh_short"/>
    <property type="match status" value="1"/>
</dbReference>
<evidence type="ECO:0000256" key="2">
    <source>
        <dbReference type="RuleBase" id="RU000363"/>
    </source>
</evidence>
<dbReference type="EC" id="1.1.1.30" evidence="4"/>
<dbReference type="SMART" id="SM00822">
    <property type="entry name" value="PKS_KR"/>
    <property type="match status" value="1"/>
</dbReference>
<dbReference type="PRINTS" id="PR00080">
    <property type="entry name" value="SDRFAMILY"/>
</dbReference>
<keyword evidence="5" id="KW-1185">Reference proteome</keyword>
<protein>
    <submittedName>
        <fullName evidence="4">3-hydroxybutyrate dehydrogenase</fullName>
        <ecNumber evidence="4">1.1.1.30</ecNumber>
    </submittedName>
</protein>
<comment type="caution">
    <text evidence="4">The sequence shown here is derived from an EMBL/GenBank/DDBJ whole genome shotgun (WGS) entry which is preliminary data.</text>
</comment>
<dbReference type="PRINTS" id="PR00081">
    <property type="entry name" value="GDHRDH"/>
</dbReference>
<accession>A0ABV7ADZ8</accession>
<dbReference type="InterPro" id="IPR020904">
    <property type="entry name" value="Sc_DH/Rdtase_CS"/>
</dbReference>
<name>A0ABV7ADZ8_9RHOB</name>
<evidence type="ECO:0000256" key="1">
    <source>
        <dbReference type="ARBA" id="ARBA00006484"/>
    </source>
</evidence>
<dbReference type="InterPro" id="IPR057326">
    <property type="entry name" value="KR_dom"/>
</dbReference>
<dbReference type="InterPro" id="IPR002347">
    <property type="entry name" value="SDR_fam"/>
</dbReference>
<evidence type="ECO:0000313" key="5">
    <source>
        <dbReference type="Proteomes" id="UP001595443"/>
    </source>
</evidence>